<reference evidence="1 2" key="1">
    <citation type="submission" date="2015-11" db="EMBL/GenBank/DDBJ databases">
        <title>Genomic analysis of 38 Legionella species identifies large and diverse effector repertoires.</title>
        <authorList>
            <person name="Burstein D."/>
            <person name="Amaro F."/>
            <person name="Zusman T."/>
            <person name="Lifshitz Z."/>
            <person name="Cohen O."/>
            <person name="Gilbert J.A."/>
            <person name="Pupko T."/>
            <person name="Shuman H.A."/>
            <person name="Segal G."/>
        </authorList>
    </citation>
    <scope>NUCLEOTIDE SEQUENCE [LARGE SCALE GENOMIC DNA]</scope>
    <source>
        <strain evidence="1 2">ATCC 700990</strain>
    </source>
</reference>
<comment type="caution">
    <text evidence="1">The sequence shown here is derived from an EMBL/GenBank/DDBJ whole genome shotgun (WGS) entry which is preliminary data.</text>
</comment>
<dbReference type="RefSeq" id="WP_058496327.1">
    <property type="nucleotide sequence ID" value="NZ_LNXY01000027.1"/>
</dbReference>
<proteinExistence type="predicted"/>
<dbReference type="AlphaFoldDB" id="A0A0W0SR09"/>
<sequence>MRAKNEVKFVINTKDDVLVQSHKGKLTFNGATKPLKSQAGYSCTIASRERLRTFYGKDAEKSIFPAERKRREAELILKKIKVIMATIPWDFGALCEESVRGLEKMGYDPLTEIYKNSVFIREKKVFAHFIRRMRADKFYTMASIELQGRWALFTLMDKMDQTFNFKNLEWTIEDGFEGLQQALRDNGQIIFQGKYGSCFHGRLNTKWHAKQSSVDREVYFFKPNTLRNSPWTHCVIVDQAKIIDGKPFVFFRDPRDPSIPGTPNKAYMLSFTSFIQRLSDKYGYAGGGPKTTYGLVKEQAITEDSITRSMPVLVN</sequence>
<dbReference type="EMBL" id="LNXY01000027">
    <property type="protein sequence ID" value="KTC85715.1"/>
    <property type="molecule type" value="Genomic_DNA"/>
</dbReference>
<organism evidence="1 2">
    <name type="scientific">Legionella drozanskii LLAP-1</name>
    <dbReference type="NCBI Taxonomy" id="1212489"/>
    <lineage>
        <taxon>Bacteria</taxon>
        <taxon>Pseudomonadati</taxon>
        <taxon>Pseudomonadota</taxon>
        <taxon>Gammaproteobacteria</taxon>
        <taxon>Legionellales</taxon>
        <taxon>Legionellaceae</taxon>
        <taxon>Legionella</taxon>
    </lineage>
</organism>
<evidence type="ECO:0000313" key="1">
    <source>
        <dbReference type="EMBL" id="KTC85715.1"/>
    </source>
</evidence>
<dbReference type="Proteomes" id="UP000054736">
    <property type="component" value="Unassembled WGS sequence"/>
</dbReference>
<evidence type="ECO:0000313" key="2">
    <source>
        <dbReference type="Proteomes" id="UP000054736"/>
    </source>
</evidence>
<keyword evidence="2" id="KW-1185">Reference proteome</keyword>
<accession>A0A0W0SR09</accession>
<protein>
    <submittedName>
        <fullName evidence="1">Uncharacterized protein</fullName>
    </submittedName>
</protein>
<name>A0A0W0SR09_9GAMM</name>
<gene>
    <name evidence="1" type="ORF">Ldro_2040</name>
</gene>
<dbReference type="PATRIC" id="fig|1212489.4.peg.2156"/>